<protein>
    <recommendedName>
        <fullName evidence="1">BioF2-like acetyltransferase domain-containing protein</fullName>
    </recommendedName>
</protein>
<reference evidence="2 3" key="1">
    <citation type="journal article" date="2013" name="Genome Announc.">
        <title>Draft genome sequences for three mercury-methylating, sulfate-reducing bacteria.</title>
        <authorList>
            <person name="Brown S.D."/>
            <person name="Hurt R.A.Jr."/>
            <person name="Gilmour C.C."/>
            <person name="Elias D.A."/>
        </authorList>
    </citation>
    <scope>NUCLEOTIDE SEQUENCE [LARGE SCALE GENOMIC DNA]</scope>
    <source>
        <strain evidence="2 3">DSM 2059</strain>
    </source>
</reference>
<evidence type="ECO:0000259" key="1">
    <source>
        <dbReference type="Pfam" id="PF13480"/>
    </source>
</evidence>
<dbReference type="InterPro" id="IPR038740">
    <property type="entry name" value="BioF2-like_GNAT_dom"/>
</dbReference>
<feature type="domain" description="BioF2-like acetyltransferase" evidence="1">
    <location>
        <begin position="153"/>
        <end position="293"/>
    </location>
</feature>
<dbReference type="AlphaFoldDB" id="S7TPI1"/>
<dbReference type="Pfam" id="PF13480">
    <property type="entry name" value="Acetyltransf_6"/>
    <property type="match status" value="1"/>
</dbReference>
<gene>
    <name evidence="2" type="ORF">dsmv_0231</name>
</gene>
<comment type="caution">
    <text evidence="2">The sequence shown here is derived from an EMBL/GenBank/DDBJ whole genome shotgun (WGS) entry which is preliminary data.</text>
</comment>
<dbReference type="STRING" id="897.B2D07_04650"/>
<proteinExistence type="predicted"/>
<dbReference type="eggNOG" id="COG5653">
    <property type="taxonomic scope" value="Bacteria"/>
</dbReference>
<dbReference type="RefSeq" id="WP_020876893.1">
    <property type="nucleotide sequence ID" value="NZ_ATHJ01000094.1"/>
</dbReference>
<sequence length="352" mass="40409">MLNIRKLEDFDLCRRIWENARPVENIFDLWPVRTCFAAAFDREPFFIVAEENGHTVGLLPLSRMDDPESFGFFPGELWAGKTWLEQNRITAADTGVARALLDRVPGSVHLRYMSHAALVSEIQPLELDEVGYLFFPGRYQYRFDAYLQEFKGKSRKKIGREMAAVTAPGIAYRYNDLSDVDPFFRMNLEAFGSRSYFSDPRFLKSFEKMMAWLYAQGMLRITTILIGGRIAAVDVGAVLDVPRKGSNYTVLAGGTNPEFPGIAKLINFHHLEWACRMRLDSVDFLCGDFGWKERFHLTPRPLYQLRISVQQEAKQLQICPRMRFPSRITTPADMHRRPQAIGSRTRSAESVC</sequence>
<dbReference type="OrthoDB" id="5417338at2"/>
<evidence type="ECO:0000313" key="3">
    <source>
        <dbReference type="Proteomes" id="UP000014977"/>
    </source>
</evidence>
<name>S7TPI1_DESML</name>
<accession>S7TPI1</accession>
<organism evidence="2 3">
    <name type="scientific">Desulfococcus multivorans DSM 2059</name>
    <dbReference type="NCBI Taxonomy" id="1121405"/>
    <lineage>
        <taxon>Bacteria</taxon>
        <taxon>Pseudomonadati</taxon>
        <taxon>Thermodesulfobacteriota</taxon>
        <taxon>Desulfobacteria</taxon>
        <taxon>Desulfobacterales</taxon>
        <taxon>Desulfococcaceae</taxon>
        <taxon>Desulfococcus</taxon>
    </lineage>
</organism>
<evidence type="ECO:0000313" key="2">
    <source>
        <dbReference type="EMBL" id="EPR38821.1"/>
    </source>
</evidence>
<dbReference type="InterPro" id="IPR016181">
    <property type="entry name" value="Acyl_CoA_acyltransferase"/>
</dbReference>
<dbReference type="EMBL" id="ATHJ01000094">
    <property type="protein sequence ID" value="EPR38821.1"/>
    <property type="molecule type" value="Genomic_DNA"/>
</dbReference>
<keyword evidence="3" id="KW-1185">Reference proteome</keyword>
<dbReference type="Proteomes" id="UP000014977">
    <property type="component" value="Unassembled WGS sequence"/>
</dbReference>
<dbReference type="SUPFAM" id="SSF55729">
    <property type="entry name" value="Acyl-CoA N-acyltransferases (Nat)"/>
    <property type="match status" value="1"/>
</dbReference>